<evidence type="ECO:0000256" key="4">
    <source>
        <dbReference type="ARBA" id="ARBA00022692"/>
    </source>
</evidence>
<evidence type="ECO:0000256" key="1">
    <source>
        <dbReference type="ARBA" id="ARBA00004651"/>
    </source>
</evidence>
<protein>
    <submittedName>
        <fullName evidence="7">NrfD/PsrC family molybdoenzyme membrane anchor subunit</fullName>
    </submittedName>
</protein>
<accession>A0ABW4S0B8</accession>
<dbReference type="InterPro" id="IPR005614">
    <property type="entry name" value="NrfD-like"/>
</dbReference>
<dbReference type="EMBL" id="JBHUGH010000002">
    <property type="protein sequence ID" value="MFD1911041.1"/>
    <property type="molecule type" value="Genomic_DNA"/>
</dbReference>
<dbReference type="InterPro" id="IPR052049">
    <property type="entry name" value="Electron_transfer_protein"/>
</dbReference>
<keyword evidence="5" id="KW-1133">Transmembrane helix</keyword>
<gene>
    <name evidence="7" type="primary">nrfD</name>
    <name evidence="7" type="ORF">ACFSGJ_02290</name>
</gene>
<dbReference type="RefSeq" id="WP_390259137.1">
    <property type="nucleotide sequence ID" value="NZ_JBHUGH010000002.1"/>
</dbReference>
<dbReference type="Pfam" id="PF03916">
    <property type="entry name" value="NrfD"/>
    <property type="match status" value="1"/>
</dbReference>
<comment type="caution">
    <text evidence="7">The sequence shown here is derived from an EMBL/GenBank/DDBJ whole genome shotgun (WGS) entry which is preliminary data.</text>
</comment>
<organism evidence="7 8">
    <name type="scientific">Halodurantibacterium flavum</name>
    <dbReference type="NCBI Taxonomy" id="1382802"/>
    <lineage>
        <taxon>Bacteria</taxon>
        <taxon>Pseudomonadati</taxon>
        <taxon>Pseudomonadota</taxon>
        <taxon>Alphaproteobacteria</taxon>
        <taxon>Rhodobacterales</taxon>
        <taxon>Paracoccaceae</taxon>
        <taxon>Halodurantibacterium</taxon>
    </lineage>
</organism>
<evidence type="ECO:0000256" key="6">
    <source>
        <dbReference type="ARBA" id="ARBA00023136"/>
    </source>
</evidence>
<comment type="similarity">
    <text evidence="2">Belongs to the NrfD family.</text>
</comment>
<keyword evidence="4" id="KW-0812">Transmembrane</keyword>
<dbReference type="Proteomes" id="UP001597353">
    <property type="component" value="Unassembled WGS sequence"/>
</dbReference>
<proteinExistence type="inferred from homology"/>
<evidence type="ECO:0000256" key="2">
    <source>
        <dbReference type="ARBA" id="ARBA00008929"/>
    </source>
</evidence>
<dbReference type="PANTHER" id="PTHR34856:SF2">
    <property type="entry name" value="PROTEIN NRFD"/>
    <property type="match status" value="1"/>
</dbReference>
<comment type="subcellular location">
    <subcellularLocation>
        <location evidence="1">Cell membrane</location>
        <topology evidence="1">Multi-pass membrane protein</topology>
    </subcellularLocation>
</comment>
<evidence type="ECO:0000313" key="8">
    <source>
        <dbReference type="Proteomes" id="UP001597353"/>
    </source>
</evidence>
<sequence>MNYDPLRPYDGETYHGMPAVKASHWDWTVSSYIFLAGLGGGAQALATIAHASDPARFGPMRRNARFLGTLGSSLGALLLIKDLKTPRRFHHMFRIFRPTSPMSFGTYILSKFGALSAFASLGELLPRIRPLRPLTEAAQMGAAVTGTGAATYTASLLSATSNPHWAATPRALGVKFAASSMALAAAALAMGERIAGRDRNARPLEAVAMLSTLVQFIAGLRAKKGRDDKGVGPAMKDSAQEKMLTTADTVLAGAVPLGLYMLSRGAGGHARGLALAASATVLVGGFLVRHATLYAGHEAARRPRAHLSLARPENLGGDDRG</sequence>
<name>A0ABW4S0B8_9RHOB</name>
<evidence type="ECO:0000256" key="5">
    <source>
        <dbReference type="ARBA" id="ARBA00022989"/>
    </source>
</evidence>
<evidence type="ECO:0000313" key="7">
    <source>
        <dbReference type="EMBL" id="MFD1911041.1"/>
    </source>
</evidence>
<reference evidence="8" key="1">
    <citation type="journal article" date="2019" name="Int. J. Syst. Evol. Microbiol.">
        <title>The Global Catalogue of Microorganisms (GCM) 10K type strain sequencing project: providing services to taxonomists for standard genome sequencing and annotation.</title>
        <authorList>
            <consortium name="The Broad Institute Genomics Platform"/>
            <consortium name="The Broad Institute Genome Sequencing Center for Infectious Disease"/>
            <person name="Wu L."/>
            <person name="Ma J."/>
        </authorList>
    </citation>
    <scope>NUCLEOTIDE SEQUENCE [LARGE SCALE GENOMIC DNA]</scope>
    <source>
        <strain evidence="8">CGMCC 4.7242</strain>
    </source>
</reference>
<dbReference type="PANTHER" id="PTHR34856">
    <property type="entry name" value="PROTEIN NRFD"/>
    <property type="match status" value="1"/>
</dbReference>
<evidence type="ECO:0000256" key="3">
    <source>
        <dbReference type="ARBA" id="ARBA00022475"/>
    </source>
</evidence>
<keyword evidence="6" id="KW-0472">Membrane</keyword>
<keyword evidence="8" id="KW-1185">Reference proteome</keyword>
<dbReference type="Gene3D" id="1.20.1630.10">
    <property type="entry name" value="Formate dehydrogenase/DMSO reductase domain"/>
    <property type="match status" value="1"/>
</dbReference>
<keyword evidence="3" id="KW-1003">Cell membrane</keyword>